<dbReference type="EMBL" id="JBCLPP010000019">
    <property type="protein sequence ID" value="MEY8245550.1"/>
    <property type="molecule type" value="Genomic_DNA"/>
</dbReference>
<dbReference type="RefSeq" id="WP_147438776.1">
    <property type="nucleotide sequence ID" value="NZ_JBCLPP010000019.1"/>
</dbReference>
<evidence type="ECO:0000313" key="1">
    <source>
        <dbReference type="EMBL" id="MEY8245550.1"/>
    </source>
</evidence>
<dbReference type="Proteomes" id="UP001565200">
    <property type="component" value="Unassembled WGS sequence"/>
</dbReference>
<accession>A0ABV4CVY8</accession>
<organism evidence="1 2">
    <name type="scientific">Heminiphilus faecis</name>
    <dbReference type="NCBI Taxonomy" id="2601703"/>
    <lineage>
        <taxon>Bacteria</taxon>
        <taxon>Pseudomonadati</taxon>
        <taxon>Bacteroidota</taxon>
        <taxon>Bacteroidia</taxon>
        <taxon>Bacteroidales</taxon>
        <taxon>Muribaculaceae</taxon>
        <taxon>Heminiphilus</taxon>
    </lineage>
</organism>
<gene>
    <name evidence="1" type="ORF">AAK873_07960</name>
</gene>
<keyword evidence="2" id="KW-1185">Reference proteome</keyword>
<comment type="caution">
    <text evidence="1">The sequence shown here is derived from an EMBL/GenBank/DDBJ whole genome shotgun (WGS) entry which is preliminary data.</text>
</comment>
<proteinExistence type="predicted"/>
<reference evidence="1 2" key="1">
    <citation type="submission" date="2024-03" db="EMBL/GenBank/DDBJ databases">
        <title>Mouse gut bacterial collection (mGBC) of GemPharmatech.</title>
        <authorList>
            <person name="He Y."/>
            <person name="Dong L."/>
            <person name="Wu D."/>
            <person name="Gao X."/>
            <person name="Lin Z."/>
        </authorList>
    </citation>
    <scope>NUCLEOTIDE SEQUENCE [LARGE SCALE GENOMIC DNA]</scope>
    <source>
        <strain evidence="1 2">54-13</strain>
    </source>
</reference>
<protein>
    <submittedName>
        <fullName evidence="1">Uncharacterized protein</fullName>
    </submittedName>
</protein>
<evidence type="ECO:0000313" key="2">
    <source>
        <dbReference type="Proteomes" id="UP001565200"/>
    </source>
</evidence>
<name>A0ABV4CVY8_9BACT</name>
<sequence length="98" mass="11460">MSTQKLLPAKDAPGMKKWSGYTLDELRYRRAINHVKMEMEKERVMLSANRIMNGKPSSEESSSGLFRKVFTGFSILDYALLAFQAGKQFRKIYRFFKR</sequence>